<feature type="domain" description="RsdA/BaiN/AoA(So)-like Rossmann fold-like" evidence="5">
    <location>
        <begin position="32"/>
        <end position="439"/>
    </location>
</feature>
<dbReference type="Pfam" id="PF03486">
    <property type="entry name" value="HI0933_like"/>
    <property type="match status" value="1"/>
</dbReference>
<dbReference type="OrthoDB" id="9930022at2759"/>
<evidence type="ECO:0000313" key="8">
    <source>
        <dbReference type="Proteomes" id="UP001165085"/>
    </source>
</evidence>
<dbReference type="PANTHER" id="PTHR42887">
    <property type="entry name" value="OS12G0638800 PROTEIN"/>
    <property type="match status" value="1"/>
</dbReference>
<evidence type="ECO:0000256" key="2">
    <source>
        <dbReference type="ARBA" id="ARBA00022630"/>
    </source>
</evidence>
<evidence type="ECO:0000313" key="7">
    <source>
        <dbReference type="EMBL" id="GMH96067.1"/>
    </source>
</evidence>
<accession>A0A9W7BYM5</accession>
<dbReference type="InterPro" id="IPR023166">
    <property type="entry name" value="BaiN-like_dom_sf"/>
</dbReference>
<dbReference type="EMBL" id="BRXY01000458">
    <property type="protein sequence ID" value="GMH96067.1"/>
    <property type="molecule type" value="Genomic_DNA"/>
</dbReference>
<dbReference type="NCBIfam" id="TIGR00275">
    <property type="entry name" value="aminoacetone oxidase family FAD-binding enzyme"/>
    <property type="match status" value="1"/>
</dbReference>
<proteinExistence type="predicted"/>
<dbReference type="InterPro" id="IPR004792">
    <property type="entry name" value="BaiN-like"/>
</dbReference>
<dbReference type="InterPro" id="IPR036188">
    <property type="entry name" value="FAD/NAD-bd_sf"/>
</dbReference>
<keyword evidence="3" id="KW-0274">FAD</keyword>
<dbReference type="PRINTS" id="PR00368">
    <property type="entry name" value="FADPNR"/>
</dbReference>
<comment type="caution">
    <text evidence="7">The sequence shown here is derived from an EMBL/GenBank/DDBJ whole genome shotgun (WGS) entry which is preliminary data.</text>
</comment>
<evidence type="ECO:0000259" key="5">
    <source>
        <dbReference type="Pfam" id="PF03486"/>
    </source>
</evidence>
<keyword evidence="8" id="KW-1185">Reference proteome</keyword>
<dbReference type="AlphaFoldDB" id="A0A9W7BYM5"/>
<evidence type="ECO:0000259" key="6">
    <source>
        <dbReference type="Pfam" id="PF22780"/>
    </source>
</evidence>
<dbReference type="SUPFAM" id="SSF51905">
    <property type="entry name" value="FAD/NAD(P)-binding domain"/>
    <property type="match status" value="1"/>
</dbReference>
<dbReference type="PANTHER" id="PTHR42887:SF2">
    <property type="entry name" value="OS12G0638800 PROTEIN"/>
    <property type="match status" value="1"/>
</dbReference>
<evidence type="ECO:0000256" key="1">
    <source>
        <dbReference type="ARBA" id="ARBA00001974"/>
    </source>
</evidence>
<reference evidence="8" key="1">
    <citation type="journal article" date="2023" name="Commun. Biol.">
        <title>Genome analysis of Parmales, the sister group of diatoms, reveals the evolutionary specialization of diatoms from phago-mixotrophs to photoautotrophs.</title>
        <authorList>
            <person name="Ban H."/>
            <person name="Sato S."/>
            <person name="Yoshikawa S."/>
            <person name="Yamada K."/>
            <person name="Nakamura Y."/>
            <person name="Ichinomiya M."/>
            <person name="Sato N."/>
            <person name="Blanc-Mathieu R."/>
            <person name="Endo H."/>
            <person name="Kuwata A."/>
            <person name="Ogata H."/>
        </authorList>
    </citation>
    <scope>NUCLEOTIDE SEQUENCE [LARGE SCALE GENOMIC DNA]</scope>
    <source>
        <strain evidence="8">NIES 3701</strain>
    </source>
</reference>
<protein>
    <submittedName>
        <fullName evidence="7">Uncharacterized protein</fullName>
    </submittedName>
</protein>
<dbReference type="SUPFAM" id="SSF160996">
    <property type="entry name" value="HI0933 insert domain-like"/>
    <property type="match status" value="1"/>
</dbReference>
<evidence type="ECO:0000256" key="3">
    <source>
        <dbReference type="ARBA" id="ARBA00022827"/>
    </source>
</evidence>
<dbReference type="Gene3D" id="1.10.8.260">
    <property type="entry name" value="HI0933 insert domain-like"/>
    <property type="match status" value="1"/>
</dbReference>
<dbReference type="InterPro" id="IPR055178">
    <property type="entry name" value="RsdA/BaiN/AoA(So)-like_dom"/>
</dbReference>
<dbReference type="InterPro" id="IPR057661">
    <property type="entry name" value="RsdA/BaiN/AoA(So)_Rossmann"/>
</dbReference>
<evidence type="ECO:0000256" key="4">
    <source>
        <dbReference type="SAM" id="MobiDB-lite"/>
    </source>
</evidence>
<dbReference type="Gene3D" id="2.40.30.10">
    <property type="entry name" value="Translation factors"/>
    <property type="match status" value="1"/>
</dbReference>
<feature type="domain" description="RsdA/BaiN/AoA(So)-like insert" evidence="6">
    <location>
        <begin position="220"/>
        <end position="386"/>
    </location>
</feature>
<keyword evidence="2" id="KW-0285">Flavoprotein</keyword>
<feature type="region of interest" description="Disordered" evidence="4">
    <location>
        <begin position="1"/>
        <end position="23"/>
    </location>
</feature>
<feature type="compositionally biased region" description="Polar residues" evidence="4">
    <location>
        <begin position="11"/>
        <end position="23"/>
    </location>
</feature>
<gene>
    <name evidence="7" type="ORF">TrST_g929</name>
</gene>
<organism evidence="7 8">
    <name type="scientific">Triparma strigata</name>
    <dbReference type="NCBI Taxonomy" id="1606541"/>
    <lineage>
        <taxon>Eukaryota</taxon>
        <taxon>Sar</taxon>
        <taxon>Stramenopiles</taxon>
        <taxon>Ochrophyta</taxon>
        <taxon>Bolidophyceae</taxon>
        <taxon>Parmales</taxon>
        <taxon>Triparmaceae</taxon>
        <taxon>Triparma</taxon>
    </lineage>
</organism>
<name>A0A9W7BYM5_9STRA</name>
<dbReference type="Pfam" id="PF22780">
    <property type="entry name" value="HI0933_like_1st"/>
    <property type="match status" value="1"/>
</dbReference>
<dbReference type="Proteomes" id="UP001165085">
    <property type="component" value="Unassembled WGS sequence"/>
</dbReference>
<sequence length="451" mass="49586">MPLKRLPSFPFPQTKSRATSRDTTALNSKPFKCAVIGGGPSGYFAAIHVSEKLEEYGISHEVDILEGTGKTLQKVRISGGGRCNLLPDTELDLRDNILKCYPRGERELYGPMMRHKPSEILDWFNSRGVETKTEADGRTFPVTDSSQTVIDCLVSSLTPSISVHLKTPITSISKNEDGTYALQTPSGTSTFSSIVFATGSSRSGYTLLQNLNHTLIPPLPSLFTLNSDLIKTGPFSTLSGVSLPHVLCTFNSNSSEITTRGPLLFTHVGLSGPCVLKMSSYAARTLHSLKYETTLTLNFVPGTDSLKLLNEYKTLNPKRKIRGPTPECFKDHSIPKRLWLKLLDNIEIQDKIYAELSKKDLLKISNVLEEFKLHVKGKNTNKDEFVTCGGVDLKEVNFKNMESKVQRGCFVVGECLDVDAVTGGYNFLNCWVGGKVAGKGVADYALENYKG</sequence>
<dbReference type="Gene3D" id="3.50.50.60">
    <property type="entry name" value="FAD/NAD(P)-binding domain"/>
    <property type="match status" value="1"/>
</dbReference>
<comment type="cofactor">
    <cofactor evidence="1">
        <name>FAD</name>
        <dbReference type="ChEBI" id="CHEBI:57692"/>
    </cofactor>
</comment>